<proteinExistence type="predicted"/>
<protein>
    <recommendedName>
        <fullName evidence="1">Pyridine nucleotide-disulphide oxidoreductase N-terminal domain-containing protein</fullName>
    </recommendedName>
</protein>
<dbReference type="EMBL" id="AP012051">
    <property type="protein sequence ID" value="BAL81521.1"/>
    <property type="molecule type" value="Genomic_DNA"/>
</dbReference>
<dbReference type="Pfam" id="PF00070">
    <property type="entry name" value="Pyr_redox"/>
    <property type="match status" value="1"/>
</dbReference>
<dbReference type="AlphaFoldDB" id="A0A7U6GFS7"/>
<evidence type="ECO:0000259" key="1">
    <source>
        <dbReference type="Pfam" id="PF00070"/>
    </source>
</evidence>
<dbReference type="Gene3D" id="3.50.50.60">
    <property type="entry name" value="FAD/NAD(P)-binding domain"/>
    <property type="match status" value="1"/>
</dbReference>
<dbReference type="SUPFAM" id="SSF51905">
    <property type="entry name" value="FAD/NAD(P)-binding domain"/>
    <property type="match status" value="1"/>
</dbReference>
<organism evidence="2 3">
    <name type="scientific">Caldisericum exile (strain DSM 21853 / NBRC 104410 / AZM16c01)</name>
    <dbReference type="NCBI Taxonomy" id="511051"/>
    <lineage>
        <taxon>Bacteria</taxon>
        <taxon>Pseudomonadati</taxon>
        <taxon>Caldisericota/Cryosericota group</taxon>
        <taxon>Caldisericota</taxon>
        <taxon>Caldisericia</taxon>
        <taxon>Caldisericales</taxon>
        <taxon>Caldisericaceae</taxon>
        <taxon>Caldisericum</taxon>
    </lineage>
</organism>
<accession>A0A7U6GFS7</accession>
<dbReference type="OrthoDB" id="8523426at2"/>
<dbReference type="InterPro" id="IPR036188">
    <property type="entry name" value="FAD/NAD-bd_sf"/>
</dbReference>
<dbReference type="KEGG" id="cex:CSE_13950"/>
<dbReference type="RefSeq" id="WP_014453916.1">
    <property type="nucleotide sequence ID" value="NC_017096.1"/>
</dbReference>
<sequence>MGGLVGCETALYLASYGNEVTILEMLPEIATGM</sequence>
<evidence type="ECO:0000313" key="2">
    <source>
        <dbReference type="EMBL" id="BAL81521.1"/>
    </source>
</evidence>
<gene>
    <name evidence="2" type="ordered locus">CSE_13950</name>
</gene>
<dbReference type="Proteomes" id="UP000004793">
    <property type="component" value="Chromosome"/>
</dbReference>
<evidence type="ECO:0000313" key="3">
    <source>
        <dbReference type="Proteomes" id="UP000004793"/>
    </source>
</evidence>
<keyword evidence="3" id="KW-1185">Reference proteome</keyword>
<name>A0A7U6GFS7_CALEA</name>
<reference evidence="2 3" key="1">
    <citation type="submission" date="2011-01" db="EMBL/GenBank/DDBJ databases">
        <title>Whole genome sequence of Caldisericum exile AZM16c01.</title>
        <authorList>
            <person name="Narita-Yamada S."/>
            <person name="Kawakoshi A."/>
            <person name="Nakamura S."/>
            <person name="Sasagawa M."/>
            <person name="Fukada J."/>
            <person name="Sekine M."/>
            <person name="Kato Y."/>
            <person name="Fukai R."/>
            <person name="Sasaki K."/>
            <person name="Hanamaki A."/>
            <person name="Narita H."/>
            <person name="Konno Y."/>
            <person name="Mori K."/>
            <person name="Yamazaki S."/>
            <person name="Suzuki K."/>
            <person name="Fujita N."/>
        </authorList>
    </citation>
    <scope>NUCLEOTIDE SEQUENCE [LARGE SCALE GENOMIC DNA]</scope>
    <source>
        <strain evidence="3">DSM 21853 / NBRC 104410 / AZM16c01</strain>
    </source>
</reference>
<feature type="domain" description="Pyridine nucleotide-disulphide oxidoreductase N-terminal" evidence="1">
    <location>
        <begin position="2"/>
        <end position="30"/>
    </location>
</feature>
<dbReference type="InterPro" id="IPR039648">
    <property type="entry name" value="DHPH_N"/>
</dbReference>